<dbReference type="InterPro" id="IPR013217">
    <property type="entry name" value="Methyltransf_12"/>
</dbReference>
<dbReference type="GO" id="GO:0032259">
    <property type="term" value="P:methylation"/>
    <property type="evidence" value="ECO:0007669"/>
    <property type="project" value="UniProtKB-KW"/>
</dbReference>
<sequence length="282" mass="31164">MKAAEDYETINRAAWDERVPLHVASSDYQVKDYMSDADFIGNVIQFDRLLLGDLTGLNCVHLQCHIGTDMLGLARLGAASVTGLDFSAAAITAARKLADATAGSGGEKLKFVEASVQRGLTVLPRGTFDLVFVSIGSLCYVPNIREWAAVVSGLLKLGGRLFVREFHPVLLSLDHGKPDELVINFPYFEREEPVIMDRQGTYVDSGDYAFRSTRRAVFNHGIGDVVQALLDEGMRLTMLREHQSAPLMGASPELDVDERGEYSLKDRPWRLPLSYTLQAVKE</sequence>
<protein>
    <submittedName>
        <fullName evidence="2">Methyltransferase type 12</fullName>
    </submittedName>
</protein>
<organism evidence="2 3">
    <name type="scientific">Metarhizium album (strain ARSEF 1941)</name>
    <dbReference type="NCBI Taxonomy" id="1081103"/>
    <lineage>
        <taxon>Eukaryota</taxon>
        <taxon>Fungi</taxon>
        <taxon>Dikarya</taxon>
        <taxon>Ascomycota</taxon>
        <taxon>Pezizomycotina</taxon>
        <taxon>Sordariomycetes</taxon>
        <taxon>Hypocreomycetidae</taxon>
        <taxon>Hypocreales</taxon>
        <taxon>Clavicipitaceae</taxon>
        <taxon>Metarhizium</taxon>
    </lineage>
</organism>
<keyword evidence="3" id="KW-1185">Reference proteome</keyword>
<evidence type="ECO:0000313" key="3">
    <source>
        <dbReference type="Proteomes" id="UP000030816"/>
    </source>
</evidence>
<evidence type="ECO:0000313" key="2">
    <source>
        <dbReference type="EMBL" id="KHO00455.1"/>
    </source>
</evidence>
<dbReference type="GO" id="GO:0008168">
    <property type="term" value="F:methyltransferase activity"/>
    <property type="evidence" value="ECO:0007669"/>
    <property type="project" value="UniProtKB-KW"/>
</dbReference>
<dbReference type="EMBL" id="AZHE01000002">
    <property type="protein sequence ID" value="KHO00455.1"/>
    <property type="molecule type" value="Genomic_DNA"/>
</dbReference>
<dbReference type="Gene3D" id="3.40.50.150">
    <property type="entry name" value="Vaccinia Virus protein VP39"/>
    <property type="match status" value="1"/>
</dbReference>
<comment type="caution">
    <text evidence="2">The sequence shown here is derived from an EMBL/GenBank/DDBJ whole genome shotgun (WGS) entry which is preliminary data.</text>
</comment>
<dbReference type="HOGENOM" id="CLU_065741_0_0_1"/>
<reference evidence="2 3" key="1">
    <citation type="journal article" date="2014" name="Proc. Natl. Acad. Sci. U.S.A.">
        <title>Trajectory and genomic determinants of fungal-pathogen speciation and host adaptation.</title>
        <authorList>
            <person name="Hu X."/>
            <person name="Xiao G."/>
            <person name="Zheng P."/>
            <person name="Shang Y."/>
            <person name="Su Y."/>
            <person name="Zhang X."/>
            <person name="Liu X."/>
            <person name="Zhan S."/>
            <person name="St Leger R.J."/>
            <person name="Wang C."/>
        </authorList>
    </citation>
    <scope>NUCLEOTIDE SEQUENCE [LARGE SCALE GENOMIC DNA]</scope>
    <source>
        <strain evidence="2 3">ARSEF 1941</strain>
    </source>
</reference>
<dbReference type="Proteomes" id="UP000030816">
    <property type="component" value="Unassembled WGS sequence"/>
</dbReference>
<dbReference type="SUPFAM" id="SSF53335">
    <property type="entry name" value="S-adenosyl-L-methionine-dependent methyltransferases"/>
    <property type="match status" value="1"/>
</dbReference>
<dbReference type="CDD" id="cd02440">
    <property type="entry name" value="AdoMet_MTases"/>
    <property type="match status" value="1"/>
</dbReference>
<proteinExistence type="predicted"/>
<dbReference type="Pfam" id="PF08242">
    <property type="entry name" value="Methyltransf_12"/>
    <property type="match status" value="1"/>
</dbReference>
<dbReference type="OrthoDB" id="540004at2759"/>
<feature type="domain" description="Methyltransferase type 12" evidence="1">
    <location>
        <begin position="61"/>
        <end position="161"/>
    </location>
</feature>
<dbReference type="GeneID" id="63735688"/>
<dbReference type="RefSeq" id="XP_040681520.1">
    <property type="nucleotide sequence ID" value="XM_040820032.1"/>
</dbReference>
<keyword evidence="2" id="KW-0808">Transferase</keyword>
<name>A0A0B2X4S0_METAS</name>
<gene>
    <name evidence="2" type="ORF">MAM_01233</name>
</gene>
<dbReference type="AlphaFoldDB" id="A0A0B2X4S0"/>
<keyword evidence="2" id="KW-0489">Methyltransferase</keyword>
<accession>A0A0B2X4S0</accession>
<dbReference type="InterPro" id="IPR029063">
    <property type="entry name" value="SAM-dependent_MTases_sf"/>
</dbReference>
<evidence type="ECO:0000259" key="1">
    <source>
        <dbReference type="Pfam" id="PF08242"/>
    </source>
</evidence>